<dbReference type="GeneID" id="98149522"/>
<gene>
    <name evidence="5" type="ORF">BJX67DRAFT_389080</name>
</gene>
<dbReference type="InterPro" id="IPR006910">
    <property type="entry name" value="Rad21_Rec8_N"/>
</dbReference>
<feature type="compositionally biased region" description="Basic and acidic residues" evidence="3">
    <location>
        <begin position="419"/>
        <end position="428"/>
    </location>
</feature>
<dbReference type="InterPro" id="IPR039781">
    <property type="entry name" value="Rad21/Rec8-like"/>
</dbReference>
<feature type="region of interest" description="Disordered" evidence="3">
    <location>
        <begin position="172"/>
        <end position="191"/>
    </location>
</feature>
<feature type="compositionally biased region" description="Low complexity" evidence="3">
    <location>
        <begin position="180"/>
        <end position="189"/>
    </location>
</feature>
<dbReference type="EMBL" id="JBFXLQ010000003">
    <property type="protein sequence ID" value="KAL2871479.1"/>
    <property type="molecule type" value="Genomic_DNA"/>
</dbReference>
<comment type="subcellular location">
    <subcellularLocation>
        <location evidence="1">Nucleus</location>
    </subcellularLocation>
</comment>
<evidence type="ECO:0000256" key="3">
    <source>
        <dbReference type="SAM" id="MobiDB-lite"/>
    </source>
</evidence>
<dbReference type="PANTHER" id="PTHR12585">
    <property type="entry name" value="SCC1 / RAD21 FAMILY MEMBER"/>
    <property type="match status" value="1"/>
</dbReference>
<dbReference type="Proteomes" id="UP001610432">
    <property type="component" value="Unassembled WGS sequence"/>
</dbReference>
<protein>
    <submittedName>
        <fullName evidence="5">Rec8 like protein-domain-containing protein</fullName>
    </submittedName>
</protein>
<keyword evidence="2" id="KW-0539">Nucleus</keyword>
<evidence type="ECO:0000256" key="2">
    <source>
        <dbReference type="ARBA" id="ARBA00023242"/>
    </source>
</evidence>
<sequence>MFYSHETWGSHGLVYRHLRAESPSCLVVSSNEFLLSRLVATLGARSVSRRLNRKTILDVDVPKACGVIMDPVAPMALRLQSNLLYGVSRVYSQQCGYTLLDAQAMHDRMRAMLRSVPAGGLDPSAGKARPDQLVLPYDPSFLPENNLPGLAIDLSKLNRLLVADGSQQSSVFLPRTPDLSQSAPSNSSSLRLNIPSDDNILRAMGGFSSEADIASSVQGGPDFKRLAATSVNEDGGVLLQPDFEFDEDGNIIELGARQQSEAKAPILADVDIEMAITDGQTRPAPQAMPSVCFGVPAAEAENADDRDEVIMRQRYRAPKILPSDGETVLRGSDLSQMNDNYIRNMATATRQKRHNRLTTQAKKNAAYWVFGMGIGCVGTGVGAARVLHPLHSFSGRELYESLVSSNTGHKRSREDDELSEGRRVRARDEEDEHMGMAGPLDDNNLWNQVSIILCLFPPLSRNRALMSQDVELGRHASPPLHDDNSSQMPWNITASIQSSRHETSAANIFRGFGSVSDFSSRGIPESASWFARDPGAGISGIGRARNRLTSASPLAGRGFPYNIDSLLIPGYGDDDLNKLEGFNLTEYLEDNPVGDSNSIVEAGGPSYISQPALQNSLSESVMDQEGLNFLDFLAAKISSLNLARDEAGEAPSAGNEITFSILLHPNKTSRAVATQGLMHILALTTKGFLSIRQSAYVDQSSEEHGVRYEYGEISIRLVDM</sequence>
<evidence type="ECO:0000256" key="1">
    <source>
        <dbReference type="ARBA" id="ARBA00004123"/>
    </source>
</evidence>
<dbReference type="RefSeq" id="XP_070890458.1">
    <property type="nucleotide sequence ID" value="XM_071034450.1"/>
</dbReference>
<dbReference type="CDD" id="cd21789">
    <property type="entry name" value="Rad21_Rec8_M_SpRec8p-like"/>
    <property type="match status" value="1"/>
</dbReference>
<proteinExistence type="predicted"/>
<keyword evidence="6" id="KW-1185">Reference proteome</keyword>
<reference evidence="5 6" key="1">
    <citation type="submission" date="2024-07" db="EMBL/GenBank/DDBJ databases">
        <title>Section-level genome sequencing and comparative genomics of Aspergillus sections Usti and Cavernicolus.</title>
        <authorList>
            <consortium name="Lawrence Berkeley National Laboratory"/>
            <person name="Nybo J.L."/>
            <person name="Vesth T.C."/>
            <person name="Theobald S."/>
            <person name="Frisvad J.C."/>
            <person name="Larsen T.O."/>
            <person name="Kjaerboelling I."/>
            <person name="Rothschild-Mancinelli K."/>
            <person name="Lyhne E.K."/>
            <person name="Kogle M.E."/>
            <person name="Barry K."/>
            <person name="Clum A."/>
            <person name="Na H."/>
            <person name="Ledsgaard L."/>
            <person name="Lin J."/>
            <person name="Lipzen A."/>
            <person name="Kuo A."/>
            <person name="Riley R."/>
            <person name="Mondo S."/>
            <person name="Labutti K."/>
            <person name="Haridas S."/>
            <person name="Pangalinan J."/>
            <person name="Salamov A.A."/>
            <person name="Simmons B.A."/>
            <person name="Magnuson J.K."/>
            <person name="Chen J."/>
            <person name="Drula E."/>
            <person name="Henrissat B."/>
            <person name="Wiebenga A."/>
            <person name="Lubbers R.J."/>
            <person name="Gomes A.C."/>
            <person name="Macurrencykelacurrency M.R."/>
            <person name="Stajich J."/>
            <person name="Grigoriev I.V."/>
            <person name="Mortensen U.H."/>
            <person name="De Vries R.P."/>
            <person name="Baker S.E."/>
            <person name="Andersen M.R."/>
        </authorList>
    </citation>
    <scope>NUCLEOTIDE SEQUENCE [LARGE SCALE GENOMIC DNA]</scope>
    <source>
        <strain evidence="5 6">CBS 449.75</strain>
    </source>
</reference>
<name>A0ABR4M4F1_9EURO</name>
<organism evidence="5 6">
    <name type="scientific">Aspergillus lucknowensis</name>
    <dbReference type="NCBI Taxonomy" id="176173"/>
    <lineage>
        <taxon>Eukaryota</taxon>
        <taxon>Fungi</taxon>
        <taxon>Dikarya</taxon>
        <taxon>Ascomycota</taxon>
        <taxon>Pezizomycotina</taxon>
        <taxon>Eurotiomycetes</taxon>
        <taxon>Eurotiomycetidae</taxon>
        <taxon>Eurotiales</taxon>
        <taxon>Aspergillaceae</taxon>
        <taxon>Aspergillus</taxon>
        <taxon>Aspergillus subgen. Nidulantes</taxon>
    </lineage>
</organism>
<accession>A0ABR4M4F1</accession>
<evidence type="ECO:0000259" key="4">
    <source>
        <dbReference type="Pfam" id="PF04825"/>
    </source>
</evidence>
<dbReference type="PANTHER" id="PTHR12585:SF70">
    <property type="entry name" value="RAD21_REC8 N TERMINAL DOMAIN PROTEIN (AFU_ORTHOLOGUE AFUA_6G02900)"/>
    <property type="match status" value="1"/>
</dbReference>
<evidence type="ECO:0000313" key="5">
    <source>
        <dbReference type="EMBL" id="KAL2871479.1"/>
    </source>
</evidence>
<comment type="caution">
    <text evidence="5">The sequence shown here is derived from an EMBL/GenBank/DDBJ whole genome shotgun (WGS) entry which is preliminary data.</text>
</comment>
<feature type="region of interest" description="Disordered" evidence="3">
    <location>
        <begin position="403"/>
        <end position="436"/>
    </location>
</feature>
<dbReference type="Pfam" id="PF04825">
    <property type="entry name" value="Rad21_Rec8_N"/>
    <property type="match status" value="1"/>
</dbReference>
<evidence type="ECO:0000313" key="6">
    <source>
        <dbReference type="Proteomes" id="UP001610432"/>
    </source>
</evidence>
<feature type="domain" description="Rad21/Rec8-like protein N-terminal" evidence="4">
    <location>
        <begin position="46"/>
        <end position="129"/>
    </location>
</feature>